<gene>
    <name evidence="1" type="ORF">O6H91_03G016900</name>
</gene>
<reference evidence="2" key="1">
    <citation type="journal article" date="2024" name="Proc. Natl. Acad. Sci. U.S.A.">
        <title>Extraordinary preservation of gene collinearity over three hundred million years revealed in homosporous lycophytes.</title>
        <authorList>
            <person name="Li C."/>
            <person name="Wickell D."/>
            <person name="Kuo L.Y."/>
            <person name="Chen X."/>
            <person name="Nie B."/>
            <person name="Liao X."/>
            <person name="Peng D."/>
            <person name="Ji J."/>
            <person name="Jenkins J."/>
            <person name="Williams M."/>
            <person name="Shu S."/>
            <person name="Plott C."/>
            <person name="Barry K."/>
            <person name="Rajasekar S."/>
            <person name="Grimwood J."/>
            <person name="Han X."/>
            <person name="Sun S."/>
            <person name="Hou Z."/>
            <person name="He W."/>
            <person name="Dai G."/>
            <person name="Sun C."/>
            <person name="Schmutz J."/>
            <person name="Leebens-Mack J.H."/>
            <person name="Li F.W."/>
            <person name="Wang L."/>
        </authorList>
    </citation>
    <scope>NUCLEOTIDE SEQUENCE [LARGE SCALE GENOMIC DNA]</scope>
    <source>
        <strain evidence="2">cv. PW_Plant_1</strain>
    </source>
</reference>
<keyword evidence="2" id="KW-1185">Reference proteome</keyword>
<accession>A0ACC2E470</accession>
<protein>
    <submittedName>
        <fullName evidence="1">Uncharacterized protein</fullName>
    </submittedName>
</protein>
<name>A0ACC2E470_DIPCM</name>
<evidence type="ECO:0000313" key="2">
    <source>
        <dbReference type="Proteomes" id="UP001162992"/>
    </source>
</evidence>
<sequence length="1694" mass="188192">MGQAKSLEALQRSISKDLSDRVLVLHGLFHSPYPLGSHLLCEVDLKDVDDLNEYWNDENAKIVIQVISYQPNGEIESCLSGKSRWDSENSLVSCLLEYNDYSSPLHIVGVFNHLCKSHWHLDLNICEVEPEVKSQAIWSPSAKVEPDQYNKVQAQLQTKSEENPSEVLNSNSLEGSSSKSTTANEVSVPKAKEKVLVEKLLSALAPEISVIPASYEALKDLVSSAMSKLNREGTEDSILGCRYKASSSQKHARLKGSFRHPNIVPIVGAFQGENLYIVYPSATYTLETVLHFSPGALQDDGQIRLLAFQLLSALAHCHSLGLAHGNLKPSSLLLTGSLWCWLTGFNRGLTFSLSSTPPELSLGTSQSLLTNKMLPESQLLDDPMDFRLQFRKWWVGELSNFDYLLLLNKLAGRRWGDRFFHTVMPWVIDFSVKPGIEEVGWRNLSNSKWRLAKGDEQLDFTFSTAEIPHHVSDECLSELAVCIYKARRLPLKVLRRVVRSVYEPNEYPASMQRLYQWTPDECIPEFYSDACVFESIHPGMSNLSVPDWAKDPKEFVALHRAALESERVSSQLHHWIDLTFGYQLSGEAAIASKNVPLSTTGPRVPRSIGRRQLFVQPHPRRSTRCNFNHSSSLKEQKADRILEDRDLKINPAMKEKKTMSHKKKFLHSSGRDRVINGSDKSDQINFLLPLEELEQSGLFCEQGRHLSPCYKVTKSPGSMDLNSFHTETKSVAGPTFHGSSENALQNTKTHLYGLKLESLQKPLESFRVENNEEISIEDFLSWKIEASKEKTTIQDFSNDIFAAGCIIAELYMQRPLFDLISASAYATNGSLPRSLDLLPSHARLLVETTLQESSRRPTAQMLLDSPFFPASIRLVYDFLSTLECFSTTQERWEYVAQKSQEGAFQSMGSTAAEICAASCFSLITPPYECLDSGAIIDFLQSMLQSMKPNASKWLLVPVVQRLLQSHESGQLKLALLQSSFMRSLQKALGTSVYIQQIHAYILGNVLGSENGSHGSAASVVLVEMCLELGLPVTLHQIVVPLLQTFGRDITVHGIETLVEVGVQYGEKVVLKHLLPPLRSILMPSEVSGIEVTGPAQSWRLMAMVDALAVLDRIVLILRPATVITELLQEPNNVYVKILQRTDLHPSLLECAAKAVLALCTYVGPDATSTFVLPQLKQLFDEVAFAGALEVGNASTQAKATSSTLFLDSQDGIEPPLVAEMLNLSSTNKPHNNGSISYGLSLEKKTEDRMNLVHVLYPSLASIMGIEKLRRCLTTWLLLEQCLLKHYGWKWEAIDAVEVKSKERVQSLKGSLADPVFDLTSANMLLNGVGWSIPQSLAQKWSKVSNCHNQSEEATERRHASEMSVVNNGAWSWVPVVNDNWGTTEAFTRIGATMGIGKDDPPWKLNAVMMHSWKAQNGSLKAATVDDSECEIYTAGGGSRNRSTVRRWKLSSVECNFEYMGHEEPVHDICILRGWERVASCDGTLHIWSSTTGERVAMFGESGASLPSRSTSASSNVDGDKFFGNGYNALGAGSSNGILSAGWAGNLYTYIHYLETDARLLVGTTNGSIRFIDITEGRRLFSWRCEPVEVPLPSYVSAICSTGGEESQDKKHLASPWIAAGFSSGHCSLLDYRSGSVLSHWRAHGAAITKMGVLDDHYILSSSVDKTLRLWDLRRYVFLLAKFVPANEHFEGCGV</sequence>
<dbReference type="Proteomes" id="UP001162992">
    <property type="component" value="Chromosome 3"/>
</dbReference>
<organism evidence="1 2">
    <name type="scientific">Diphasiastrum complanatum</name>
    <name type="common">Issler's clubmoss</name>
    <name type="synonym">Lycopodium complanatum</name>
    <dbReference type="NCBI Taxonomy" id="34168"/>
    <lineage>
        <taxon>Eukaryota</taxon>
        <taxon>Viridiplantae</taxon>
        <taxon>Streptophyta</taxon>
        <taxon>Embryophyta</taxon>
        <taxon>Tracheophyta</taxon>
        <taxon>Lycopodiopsida</taxon>
        <taxon>Lycopodiales</taxon>
        <taxon>Lycopodiaceae</taxon>
        <taxon>Lycopodioideae</taxon>
        <taxon>Diphasiastrum</taxon>
    </lineage>
</organism>
<proteinExistence type="predicted"/>
<dbReference type="EMBL" id="CM055094">
    <property type="protein sequence ID" value="KAJ7561170.1"/>
    <property type="molecule type" value="Genomic_DNA"/>
</dbReference>
<comment type="caution">
    <text evidence="1">The sequence shown here is derived from an EMBL/GenBank/DDBJ whole genome shotgun (WGS) entry which is preliminary data.</text>
</comment>
<evidence type="ECO:0000313" key="1">
    <source>
        <dbReference type="EMBL" id="KAJ7561170.1"/>
    </source>
</evidence>